<dbReference type="GO" id="GO:0016887">
    <property type="term" value="F:ATP hydrolysis activity"/>
    <property type="evidence" value="ECO:0007669"/>
    <property type="project" value="RHEA"/>
</dbReference>
<dbReference type="InterPro" id="IPR000212">
    <property type="entry name" value="DNA_helicase_UvrD/REP"/>
</dbReference>
<keyword evidence="5" id="KW-0413">Isomerase</keyword>
<evidence type="ECO:0000256" key="3">
    <source>
        <dbReference type="ARBA" id="ARBA00022806"/>
    </source>
</evidence>
<dbReference type="GO" id="GO:0005829">
    <property type="term" value="C:cytosol"/>
    <property type="evidence" value="ECO:0007669"/>
    <property type="project" value="TreeGrafter"/>
</dbReference>
<dbReference type="GO" id="GO:0003677">
    <property type="term" value="F:DNA binding"/>
    <property type="evidence" value="ECO:0007669"/>
    <property type="project" value="InterPro"/>
</dbReference>
<dbReference type="EMBL" id="CP037867">
    <property type="protein sequence ID" value="QBM28876.1"/>
    <property type="molecule type" value="Genomic_DNA"/>
</dbReference>
<dbReference type="GO" id="GO:0000725">
    <property type="term" value="P:recombinational repair"/>
    <property type="evidence" value="ECO:0007669"/>
    <property type="project" value="TreeGrafter"/>
</dbReference>
<comment type="catalytic activity">
    <reaction evidence="9">
        <text>ATP + H2O = ADP + phosphate + H(+)</text>
        <dbReference type="Rhea" id="RHEA:13065"/>
        <dbReference type="ChEBI" id="CHEBI:15377"/>
        <dbReference type="ChEBI" id="CHEBI:15378"/>
        <dbReference type="ChEBI" id="CHEBI:30616"/>
        <dbReference type="ChEBI" id="CHEBI:43474"/>
        <dbReference type="ChEBI" id="CHEBI:456216"/>
        <dbReference type="EC" id="5.6.2.4"/>
    </reaction>
</comment>
<dbReference type="InterPro" id="IPR014016">
    <property type="entry name" value="UvrD-like_ATP-bd"/>
</dbReference>
<dbReference type="Gene3D" id="1.10.486.10">
    <property type="entry name" value="PCRA, domain 4"/>
    <property type="match status" value="1"/>
</dbReference>
<sequence>MSTQAAYQINGQPVSAEAFYAAACDPARSIAVEACAGAGKTWMLVARIVRSLLDGTPAQDILAITFTKKAAGEMRARLGSELRRCAGLDEAGLVQTLRSWGCGDAEARRRAPELKTLHQRVTASGRQVQLRTFHSWFSALLRGAPLTVLQELGLPLSYELLENDKKAMPLLWPRFYAALAASSEDRQAFFDSVARHGRHQTIKALEAALAKRVEFGLADAAGLVERSVAHFSEVLPWLAGFERPEQALTGDAARARWLGWARELGAEKNKTPQKAADAVVDAFAAGDEPGRVGGRLAALRKAFFVATEDRLNTNLAKFPAAQAAEAELQELLKAQAQHEAWLHQQRMTRLARVLLACYADLKRERGWVDMNDLESAACRLLGDAELSGWMQQRLDARVRHLLIDEFQDTNPLQWKSLYGWLSAYAGAGSGEAPRVFLVGDPKQSIYRFRRAEPQVFKAAQAFVVQGLGGALLSCDHTRRCSQAVVQTLNTAMAAATAAGEYAGFRPHTTHSQEAGSVGALPAIERPAKEDASSDEEPVWRDSLNQPRVLPDEEGSAEREAAQVADWIAQQVASGHAPDGFMVLARKRNRLHLVHEALRERGIASEAPGEAELIESPAVQDMVALLDALVSPRHHLSLARALKSPLFGWDDDRLVALATAVRAAGEGLEDKPGWWEVLPSVDPATAGTLALYQDWLRRLPPHDALSAIVDHGDVLARFACAVPASERGATLAALRDLLAQSLAQDGGRFLTPYRFVRALKAGGIAAGGAHQPGAVRLLTIHGAKGLEADTVVLLDTDNPPQKPESMGVLVDWPAGEDAPRRFVFLASEKKPPSCAVDLLATEQQARALEELNALYVALTRAETNLVISSFVPHQPPDQSWWRRLQPLAQPLPAPVVATQAVAVHTPIELPALPALDPKWLRMDMPDTDVAEDDERSRLGQAMHRLLQWRPTPLGDFTWTDEHLRAVVREFQLSPQAGDEALAMAQRVVAGEAAWAWSAQDLLHWGNEVELWHEGELLRLDRLVRRRDSGEWWVLDFKSAERPELQAALREQMARYRRALQAARPGEPVRLAFVSATGQLIELETP</sequence>
<evidence type="ECO:0000256" key="2">
    <source>
        <dbReference type="ARBA" id="ARBA00022801"/>
    </source>
</evidence>
<dbReference type="InterPro" id="IPR014017">
    <property type="entry name" value="DNA_helicase_UvrD-like_C"/>
</dbReference>
<evidence type="ECO:0000259" key="13">
    <source>
        <dbReference type="PROSITE" id="PS51217"/>
    </source>
</evidence>
<dbReference type="InterPro" id="IPR027417">
    <property type="entry name" value="P-loop_NTPase"/>
</dbReference>
<name>A0A4P6X2T8_HYDPS</name>
<evidence type="ECO:0000313" key="14">
    <source>
        <dbReference type="EMBL" id="QBM28876.1"/>
    </source>
</evidence>
<feature type="domain" description="UvrD-like helicase ATP-binding" evidence="12">
    <location>
        <begin position="13"/>
        <end position="481"/>
    </location>
</feature>
<dbReference type="EC" id="5.6.2.4" evidence="7"/>
<feature type="domain" description="UvrD-like helicase C-terminal" evidence="13">
    <location>
        <begin position="517"/>
        <end position="784"/>
    </location>
</feature>
<dbReference type="Pfam" id="PF00580">
    <property type="entry name" value="UvrD-helicase"/>
    <property type="match status" value="1"/>
</dbReference>
<keyword evidence="1 10" id="KW-0547">Nucleotide-binding</keyword>
<dbReference type="Pfam" id="PF12705">
    <property type="entry name" value="PDDEXK_1"/>
    <property type="match status" value="1"/>
</dbReference>
<evidence type="ECO:0000256" key="11">
    <source>
        <dbReference type="SAM" id="MobiDB-lite"/>
    </source>
</evidence>
<feature type="binding site" evidence="10">
    <location>
        <begin position="34"/>
        <end position="41"/>
    </location>
    <ligand>
        <name>ATP</name>
        <dbReference type="ChEBI" id="CHEBI:30616"/>
    </ligand>
</feature>
<keyword evidence="4 10" id="KW-0067">ATP-binding</keyword>
<dbReference type="AlphaFoldDB" id="A0A4P6X2T8"/>
<keyword evidence="15" id="KW-1185">Reference proteome</keyword>
<dbReference type="Proteomes" id="UP000293912">
    <property type="component" value="Chromosome"/>
</dbReference>
<evidence type="ECO:0000256" key="9">
    <source>
        <dbReference type="ARBA" id="ARBA00048988"/>
    </source>
</evidence>
<dbReference type="GO" id="GO:0033202">
    <property type="term" value="C:DNA helicase complex"/>
    <property type="evidence" value="ECO:0007669"/>
    <property type="project" value="TreeGrafter"/>
</dbReference>
<dbReference type="RefSeq" id="WP_133156972.1">
    <property type="nucleotide sequence ID" value="NZ_CP037867.1"/>
</dbReference>
<accession>A0A4P6X2T8</accession>
<evidence type="ECO:0000256" key="6">
    <source>
        <dbReference type="ARBA" id="ARBA00034617"/>
    </source>
</evidence>
<evidence type="ECO:0000256" key="1">
    <source>
        <dbReference type="ARBA" id="ARBA00022741"/>
    </source>
</evidence>
<dbReference type="SUPFAM" id="SSF52540">
    <property type="entry name" value="P-loop containing nucleoside triphosphate hydrolases"/>
    <property type="match status" value="1"/>
</dbReference>
<dbReference type="KEGG" id="hpse:HPF_14340"/>
<dbReference type="PANTHER" id="PTHR11070:SF2">
    <property type="entry name" value="ATP-DEPENDENT DNA HELICASE SRS2"/>
    <property type="match status" value="1"/>
</dbReference>
<dbReference type="GO" id="GO:0005524">
    <property type="term" value="F:ATP binding"/>
    <property type="evidence" value="ECO:0007669"/>
    <property type="project" value="UniProtKB-UniRule"/>
</dbReference>
<comment type="catalytic activity">
    <reaction evidence="6">
        <text>Couples ATP hydrolysis with the unwinding of duplex DNA by translocating in the 3'-5' direction.</text>
        <dbReference type="EC" id="5.6.2.4"/>
    </reaction>
</comment>
<evidence type="ECO:0000256" key="10">
    <source>
        <dbReference type="PROSITE-ProRule" id="PRU00560"/>
    </source>
</evidence>
<evidence type="ECO:0000259" key="12">
    <source>
        <dbReference type="PROSITE" id="PS51198"/>
    </source>
</evidence>
<organism evidence="14 15">
    <name type="scientific">Hydrogenophaga pseudoflava</name>
    <name type="common">Pseudomonas carboxydoflava</name>
    <dbReference type="NCBI Taxonomy" id="47421"/>
    <lineage>
        <taxon>Bacteria</taxon>
        <taxon>Pseudomonadati</taxon>
        <taxon>Pseudomonadota</taxon>
        <taxon>Betaproteobacteria</taxon>
        <taxon>Burkholderiales</taxon>
        <taxon>Comamonadaceae</taxon>
        <taxon>Hydrogenophaga</taxon>
    </lineage>
</organism>
<dbReference type="PANTHER" id="PTHR11070">
    <property type="entry name" value="UVRD / RECB / PCRA DNA HELICASE FAMILY MEMBER"/>
    <property type="match status" value="1"/>
</dbReference>
<keyword evidence="2 10" id="KW-0378">Hydrolase</keyword>
<dbReference type="InterPro" id="IPR038726">
    <property type="entry name" value="PDDEXK_AddAB-type"/>
</dbReference>
<dbReference type="GO" id="GO:0043138">
    <property type="term" value="F:3'-5' DNA helicase activity"/>
    <property type="evidence" value="ECO:0007669"/>
    <property type="project" value="UniProtKB-EC"/>
</dbReference>
<keyword evidence="3 10" id="KW-0347">Helicase</keyword>
<evidence type="ECO:0000313" key="15">
    <source>
        <dbReference type="Proteomes" id="UP000293912"/>
    </source>
</evidence>
<gene>
    <name evidence="14" type="primary">addA</name>
    <name evidence="14" type="ORF">HPF_14340</name>
</gene>
<dbReference type="Pfam" id="PF13361">
    <property type="entry name" value="UvrD_C"/>
    <property type="match status" value="1"/>
</dbReference>
<evidence type="ECO:0000256" key="7">
    <source>
        <dbReference type="ARBA" id="ARBA00034808"/>
    </source>
</evidence>
<evidence type="ECO:0000256" key="4">
    <source>
        <dbReference type="ARBA" id="ARBA00022840"/>
    </source>
</evidence>
<dbReference type="Gene3D" id="3.40.50.300">
    <property type="entry name" value="P-loop containing nucleotide triphosphate hydrolases"/>
    <property type="match status" value="4"/>
</dbReference>
<evidence type="ECO:0000256" key="5">
    <source>
        <dbReference type="ARBA" id="ARBA00023235"/>
    </source>
</evidence>
<proteinExistence type="predicted"/>
<dbReference type="PROSITE" id="PS51217">
    <property type="entry name" value="UVRD_HELICASE_CTER"/>
    <property type="match status" value="1"/>
</dbReference>
<reference evidence="14 15" key="1">
    <citation type="submission" date="2019-03" db="EMBL/GenBank/DDBJ databases">
        <authorList>
            <person name="Sebastian G."/>
            <person name="Baumann P."/>
            <person name="Ruckert C."/>
            <person name="Kalinowski J."/>
            <person name="Nebel B."/>
            <person name="Takors R."/>
            <person name="Blombach B."/>
        </authorList>
    </citation>
    <scope>NUCLEOTIDE SEQUENCE [LARGE SCALE GENOMIC DNA]</scope>
    <source>
        <strain evidence="14 15">DSM 1084</strain>
    </source>
</reference>
<feature type="region of interest" description="Disordered" evidence="11">
    <location>
        <begin position="526"/>
        <end position="556"/>
    </location>
</feature>
<dbReference type="PROSITE" id="PS51198">
    <property type="entry name" value="UVRD_HELICASE_ATP_BIND"/>
    <property type="match status" value="1"/>
</dbReference>
<protein>
    <recommendedName>
        <fullName evidence="7">DNA 3'-5' helicase</fullName>
        <ecNumber evidence="7">5.6.2.4</ecNumber>
    </recommendedName>
    <alternativeName>
        <fullName evidence="8">DNA 3'-5' helicase II</fullName>
    </alternativeName>
</protein>
<evidence type="ECO:0000256" key="8">
    <source>
        <dbReference type="ARBA" id="ARBA00034923"/>
    </source>
</evidence>